<dbReference type="InterPro" id="IPR021136">
    <property type="entry name" value="Flagellar_hook_control-like_C"/>
</dbReference>
<dbReference type="Gene3D" id="3.30.750.140">
    <property type="match status" value="1"/>
</dbReference>
<dbReference type="STRING" id="448.Lery_1055"/>
<evidence type="ECO:0000313" key="4">
    <source>
        <dbReference type="Proteomes" id="UP000054773"/>
    </source>
</evidence>
<dbReference type="InterPro" id="IPR038610">
    <property type="entry name" value="FliK-like_C_sf"/>
</dbReference>
<protein>
    <submittedName>
        <fullName evidence="3">Putative flagellar hook-length control protein</fullName>
    </submittedName>
</protein>
<keyword evidence="4" id="KW-1185">Reference proteome</keyword>
<gene>
    <name evidence="3" type="ORF">Lery_1055</name>
</gene>
<organism evidence="3 4">
    <name type="scientific">Legionella erythra</name>
    <dbReference type="NCBI Taxonomy" id="448"/>
    <lineage>
        <taxon>Bacteria</taxon>
        <taxon>Pseudomonadati</taxon>
        <taxon>Pseudomonadota</taxon>
        <taxon>Gammaproteobacteria</taxon>
        <taxon>Legionellales</taxon>
        <taxon>Legionellaceae</taxon>
        <taxon>Legionella</taxon>
    </lineage>
</organism>
<comment type="caution">
    <text evidence="3">The sequence shown here is derived from an EMBL/GenBank/DDBJ whole genome shotgun (WGS) entry which is preliminary data.</text>
</comment>
<feature type="domain" description="Flagellar hook-length control protein-like C-terminal" evidence="2">
    <location>
        <begin position="280"/>
        <end position="362"/>
    </location>
</feature>
<dbReference type="OrthoDB" id="1792985at2"/>
<proteinExistence type="predicted"/>
<evidence type="ECO:0000256" key="1">
    <source>
        <dbReference type="SAM" id="MobiDB-lite"/>
    </source>
</evidence>
<feature type="compositionally biased region" description="Polar residues" evidence="1">
    <location>
        <begin position="1"/>
        <end position="22"/>
    </location>
</feature>
<dbReference type="Proteomes" id="UP000054773">
    <property type="component" value="Unassembled WGS sequence"/>
</dbReference>
<keyword evidence="3" id="KW-0969">Cilium</keyword>
<keyword evidence="3" id="KW-0966">Cell projection</keyword>
<accession>A0A0W0TQV1</accession>
<evidence type="ECO:0000313" key="3">
    <source>
        <dbReference type="EMBL" id="KTC98001.1"/>
    </source>
</evidence>
<dbReference type="CDD" id="cd17470">
    <property type="entry name" value="T3SS_Flik_C"/>
    <property type="match status" value="1"/>
</dbReference>
<dbReference type="PANTHER" id="PTHR37533:SF2">
    <property type="entry name" value="FLAGELLAR HOOK-LENGTH CONTROL PROTEIN"/>
    <property type="match status" value="1"/>
</dbReference>
<name>A0A0W0TQV1_LEGER</name>
<feature type="region of interest" description="Disordered" evidence="1">
    <location>
        <begin position="1"/>
        <end position="30"/>
    </location>
</feature>
<dbReference type="AlphaFoldDB" id="A0A0W0TQV1"/>
<dbReference type="EMBL" id="LNYA01000023">
    <property type="protein sequence ID" value="KTC98001.1"/>
    <property type="molecule type" value="Genomic_DNA"/>
</dbReference>
<dbReference type="PANTHER" id="PTHR37533">
    <property type="entry name" value="FLAGELLAR HOOK-LENGTH CONTROL PROTEIN"/>
    <property type="match status" value="1"/>
</dbReference>
<dbReference type="Pfam" id="PF02120">
    <property type="entry name" value="Flg_hook"/>
    <property type="match status" value="1"/>
</dbReference>
<keyword evidence="3" id="KW-0282">Flagellum</keyword>
<dbReference type="InterPro" id="IPR052563">
    <property type="entry name" value="FliK"/>
</dbReference>
<reference evidence="3 4" key="1">
    <citation type="submission" date="2015-11" db="EMBL/GenBank/DDBJ databases">
        <title>Genomic analysis of 38 Legionella species identifies large and diverse effector repertoires.</title>
        <authorList>
            <person name="Burstein D."/>
            <person name="Amaro F."/>
            <person name="Zusman T."/>
            <person name="Lifshitz Z."/>
            <person name="Cohen O."/>
            <person name="Gilbert J.A."/>
            <person name="Pupko T."/>
            <person name="Shuman H.A."/>
            <person name="Segal G."/>
        </authorList>
    </citation>
    <scope>NUCLEOTIDE SEQUENCE [LARGE SCALE GENOMIC DNA]</scope>
    <source>
        <strain evidence="3 4">SE-32A-C8</strain>
    </source>
</reference>
<evidence type="ECO:0000259" key="2">
    <source>
        <dbReference type="Pfam" id="PF02120"/>
    </source>
</evidence>
<sequence length="402" mass="43149">MDVTQLPVTQVTNPDTISSSGTESDENGQFVENDEFNNVMKDVLAGEELNQEAEHPASTQTTTDTEPEALPAALPINLQVAVTPELPTLAQIPMIAGEAPLAEAPVPLTVTESPHLAWFAATGFEPPKSMPLDETIPLNAGSGETDAAMISEGQVFLIPPSRNAGNVPPVKGNTEALASDTPAKGDDVDALSLLKDLSGNKKEAVAGMGVDDPLLSMAESTIRLDKRLSTDAAVNHFNGVMSAVNQTRTPAPPPTLPMPAKSLELPVLVDSPEWGNQFSQQITWLGQQKIDRAVIRLNPQELGPLEVNIKFHKDEASLTIMTHTLHVRDMIEQAIPRLRDMMSEQGINLSQFNIESNANQHQAGQQQSQAQQPGMSTLHAIEEGSQDANLSKNSQGLIDYFA</sequence>
<dbReference type="PATRIC" id="fig|448.7.peg.1109"/>
<dbReference type="RefSeq" id="WP_058526218.1">
    <property type="nucleotide sequence ID" value="NZ_CAAAHY010000002.1"/>
</dbReference>